<feature type="region of interest" description="Disordered" evidence="1">
    <location>
        <begin position="122"/>
        <end position="194"/>
    </location>
</feature>
<proteinExistence type="predicted"/>
<evidence type="ECO:0000256" key="2">
    <source>
        <dbReference type="SAM" id="Phobius"/>
    </source>
</evidence>
<dbReference type="AlphaFoldDB" id="A0A199UDA9"/>
<name>A0A199UDA9_ANACO</name>
<protein>
    <submittedName>
        <fullName evidence="3">Uncharacterized protein</fullName>
    </submittedName>
</protein>
<evidence type="ECO:0000313" key="4">
    <source>
        <dbReference type="Proteomes" id="UP000092600"/>
    </source>
</evidence>
<organism evidence="3 4">
    <name type="scientific">Ananas comosus</name>
    <name type="common">Pineapple</name>
    <name type="synonym">Ananas ananas</name>
    <dbReference type="NCBI Taxonomy" id="4615"/>
    <lineage>
        <taxon>Eukaryota</taxon>
        <taxon>Viridiplantae</taxon>
        <taxon>Streptophyta</taxon>
        <taxon>Embryophyta</taxon>
        <taxon>Tracheophyta</taxon>
        <taxon>Spermatophyta</taxon>
        <taxon>Magnoliopsida</taxon>
        <taxon>Liliopsida</taxon>
        <taxon>Poales</taxon>
        <taxon>Bromeliaceae</taxon>
        <taxon>Bromelioideae</taxon>
        <taxon>Ananas</taxon>
    </lineage>
</organism>
<accession>A0A199UDA9</accession>
<comment type="caution">
    <text evidence="3">The sequence shown here is derived from an EMBL/GenBank/DDBJ whole genome shotgun (WGS) entry which is preliminary data.</text>
</comment>
<feature type="transmembrane region" description="Helical" evidence="2">
    <location>
        <begin position="14"/>
        <end position="35"/>
    </location>
</feature>
<feature type="compositionally biased region" description="Basic and acidic residues" evidence="1">
    <location>
        <begin position="177"/>
        <end position="189"/>
    </location>
</feature>
<keyword evidence="2" id="KW-1133">Transmembrane helix</keyword>
<keyword evidence="2" id="KW-0472">Membrane</keyword>
<feature type="region of interest" description="Disordered" evidence="1">
    <location>
        <begin position="307"/>
        <end position="384"/>
    </location>
</feature>
<feature type="region of interest" description="Disordered" evidence="1">
    <location>
        <begin position="411"/>
        <end position="470"/>
    </location>
</feature>
<gene>
    <name evidence="3" type="ORF">ACMD2_12233</name>
</gene>
<keyword evidence="2" id="KW-0812">Transmembrane</keyword>
<reference evidence="3 4" key="1">
    <citation type="journal article" date="2016" name="DNA Res.">
        <title>The draft genome of MD-2 pineapple using hybrid error correction of long reads.</title>
        <authorList>
            <person name="Redwan R.M."/>
            <person name="Saidin A."/>
            <person name="Kumar S.V."/>
        </authorList>
    </citation>
    <scope>NUCLEOTIDE SEQUENCE [LARGE SCALE GENOMIC DNA]</scope>
    <source>
        <strain evidence="4">cv. MD2</strain>
        <tissue evidence="3">Leaf</tissue>
    </source>
</reference>
<dbReference type="Proteomes" id="UP000092600">
    <property type="component" value="Unassembled WGS sequence"/>
</dbReference>
<dbReference type="EMBL" id="LSRQ01008436">
    <property type="protein sequence ID" value="OAY62723.1"/>
    <property type="molecule type" value="Genomic_DNA"/>
</dbReference>
<sequence>MRANFLVGLGRPRYVPYLIFLLTSLSMIIGLSTLYKHFRRCNKISSPASFPSPSPPASEFAGKETKIGSEVFAKAKTADNASDLDVERKRSETSAKGYMDLNGARPPKVELLGEFALTGATSSKTSSVQRLQGRGADSSAESPLSQKRSSARNNTLNESSASAESNTSKSSSVPKTQRKEARERGDIAKMETATTPLRRSSRLRNRNLMEIQIKSPPSEPEYMSISTDNLSLLVVIKPTPPHDNKRQIGHHLTRATGAVRFPNPELVLILIAAELLPQPPREELASVHAEIDGGGERHEERRVGHAGDVAHPDLHGGPAHLPLPLDRAPHHEPPAARRPRSRHVALRQVDGEFAPAPHAQHRLGQPDRRAGAGADPGAGAGEEVEAVAEGVDGAAVAPGLEPAPRLPVGAGAVGAGGGAEDEPRARVGAGDAVGAPGGHERGHHRRRRHGRPRQVVDRHRPSLALLHPTL</sequence>
<feature type="compositionally biased region" description="Low complexity" evidence="1">
    <location>
        <begin position="315"/>
        <end position="326"/>
    </location>
</feature>
<evidence type="ECO:0000313" key="3">
    <source>
        <dbReference type="EMBL" id="OAY62723.1"/>
    </source>
</evidence>
<evidence type="ECO:0000256" key="1">
    <source>
        <dbReference type="SAM" id="MobiDB-lite"/>
    </source>
</evidence>
<feature type="compositionally biased region" description="Basic residues" evidence="1">
    <location>
        <begin position="441"/>
        <end position="452"/>
    </location>
</feature>
<feature type="compositionally biased region" description="Polar residues" evidence="1">
    <location>
        <begin position="139"/>
        <end position="152"/>
    </location>
</feature>
<feature type="compositionally biased region" description="Low complexity" evidence="1">
    <location>
        <begin position="153"/>
        <end position="172"/>
    </location>
</feature>